<dbReference type="InterPro" id="IPR005900">
    <property type="entry name" value="6-phosphogluconolactonase_DevB"/>
</dbReference>
<sequence>MPAKVYAYAESIDVANAVGKYIIQHQDAAISAKNTFKIALSGGSLGKVLKKALIDNKDVASSVKWDQWEVFFSDERLVPLDHPDSNFGLFNELVLKNLPADAGNPKLNVIDESLLTGKDGQLEGADESKDLEITKDYASKLPADGKLDVILLGCGPDGHTCSLFPGHKLLQERSKLIAYISDSPKPPPRRITFTFPVLEAATSIAFVAEGAGKAVTLKEIFGDKSSQLPSKLVNEISTGVEVNWFVDDSAVKGVDVLTAKY</sequence>
<dbReference type="PANTHER" id="PTHR11054">
    <property type="entry name" value="6-PHOSPHOGLUCONOLACTONASE"/>
    <property type="match status" value="1"/>
</dbReference>
<evidence type="ECO:0000256" key="2">
    <source>
        <dbReference type="ARBA" id="ARBA00004496"/>
    </source>
</evidence>
<dbReference type="CDD" id="cd01400">
    <property type="entry name" value="6PGL"/>
    <property type="match status" value="1"/>
</dbReference>
<evidence type="ECO:0000313" key="9">
    <source>
        <dbReference type="EMBL" id="EGW34118.1"/>
    </source>
</evidence>
<evidence type="ECO:0000256" key="6">
    <source>
        <dbReference type="ARBA" id="ARBA00022801"/>
    </source>
</evidence>
<dbReference type="GO" id="GO:0005737">
    <property type="term" value="C:cytoplasm"/>
    <property type="evidence" value="ECO:0007669"/>
    <property type="project" value="UniProtKB-SubCell"/>
</dbReference>
<dbReference type="RefSeq" id="XP_007373702.1">
    <property type="nucleotide sequence ID" value="XM_007373640.1"/>
</dbReference>
<comment type="subcellular location">
    <subcellularLocation>
        <location evidence="2">Cytoplasm</location>
    </subcellularLocation>
</comment>
<gene>
    <name evidence="9" type="ORF">SPAPADRAFT_59541</name>
</gene>
<accession>G3AHF4</accession>
<comment type="catalytic activity">
    <reaction evidence="1">
        <text>6-phospho-D-glucono-1,5-lactone + H2O = 6-phospho-D-gluconate + H(+)</text>
        <dbReference type="Rhea" id="RHEA:12556"/>
        <dbReference type="ChEBI" id="CHEBI:15377"/>
        <dbReference type="ChEBI" id="CHEBI:15378"/>
        <dbReference type="ChEBI" id="CHEBI:57955"/>
        <dbReference type="ChEBI" id="CHEBI:58759"/>
        <dbReference type="EC" id="3.1.1.31"/>
    </reaction>
</comment>
<proteinExistence type="inferred from homology"/>
<dbReference type="FunCoup" id="G3AHF4">
    <property type="interactions" value="747"/>
</dbReference>
<dbReference type="InterPro" id="IPR006148">
    <property type="entry name" value="Glc/Gal-6P_isomerase"/>
</dbReference>
<dbReference type="OMA" id="YQLFEFE"/>
<reference evidence="9 10" key="1">
    <citation type="journal article" date="2011" name="Proc. Natl. Acad. Sci. U.S.A.">
        <title>Comparative genomics of xylose-fermenting fungi for enhanced biofuel production.</title>
        <authorList>
            <person name="Wohlbach D.J."/>
            <person name="Kuo A."/>
            <person name="Sato T.K."/>
            <person name="Potts K.M."/>
            <person name="Salamov A.A."/>
            <person name="LaButti K.M."/>
            <person name="Sun H."/>
            <person name="Clum A."/>
            <person name="Pangilinan J.L."/>
            <person name="Lindquist E.A."/>
            <person name="Lucas S."/>
            <person name="Lapidus A."/>
            <person name="Jin M."/>
            <person name="Gunawan C."/>
            <person name="Balan V."/>
            <person name="Dale B.E."/>
            <person name="Jeffries T.W."/>
            <person name="Zinkel R."/>
            <person name="Barry K.W."/>
            <person name="Grigoriev I.V."/>
            <person name="Gasch A.P."/>
        </authorList>
    </citation>
    <scope>NUCLEOTIDE SEQUENCE [LARGE SCALE GENOMIC DNA]</scope>
    <source>
        <strain evidence="10">NRRL Y-27907 / 11-Y1</strain>
    </source>
</reference>
<keyword evidence="10" id="KW-1185">Reference proteome</keyword>
<evidence type="ECO:0000256" key="4">
    <source>
        <dbReference type="ARBA" id="ARBA00010662"/>
    </source>
</evidence>
<dbReference type="InParanoid" id="G3AHF4"/>
<dbReference type="HOGENOM" id="CLU_053947_0_1_1"/>
<name>G3AHF4_SPAPN</name>
<dbReference type="GO" id="GO:0017057">
    <property type="term" value="F:6-phosphogluconolactonase activity"/>
    <property type="evidence" value="ECO:0007669"/>
    <property type="project" value="UniProtKB-EC"/>
</dbReference>
<dbReference type="InterPro" id="IPR037171">
    <property type="entry name" value="NagB/RpiA_transferase-like"/>
</dbReference>
<dbReference type="Proteomes" id="UP000000709">
    <property type="component" value="Unassembled WGS sequence"/>
</dbReference>
<dbReference type="PANTHER" id="PTHR11054:SF24">
    <property type="entry name" value="6-PHOSPHOGLUCONOLACTONASE 3-RELATED"/>
    <property type="match status" value="1"/>
</dbReference>
<organism evidence="10">
    <name type="scientific">Spathaspora passalidarum (strain NRRL Y-27907 / 11-Y1)</name>
    <dbReference type="NCBI Taxonomy" id="619300"/>
    <lineage>
        <taxon>Eukaryota</taxon>
        <taxon>Fungi</taxon>
        <taxon>Dikarya</taxon>
        <taxon>Ascomycota</taxon>
        <taxon>Saccharomycotina</taxon>
        <taxon>Pichiomycetes</taxon>
        <taxon>Debaryomycetaceae</taxon>
        <taxon>Spathaspora</taxon>
    </lineage>
</organism>
<dbReference type="OrthoDB" id="432544at2759"/>
<dbReference type="NCBIfam" id="TIGR01198">
    <property type="entry name" value="pgl"/>
    <property type="match status" value="1"/>
</dbReference>
<comment type="pathway">
    <text evidence="3">Carbohydrate degradation; pentose phosphate pathway; D-ribulose 5-phosphate from D-glucose 6-phosphate (oxidative stage): step 2/3.</text>
</comment>
<keyword evidence="5" id="KW-0963">Cytoplasm</keyword>
<dbReference type="FunFam" id="3.40.50.1360:FF:000005">
    <property type="entry name" value="6-phosphogluconolactonase"/>
    <property type="match status" value="1"/>
</dbReference>
<evidence type="ECO:0000256" key="1">
    <source>
        <dbReference type="ARBA" id="ARBA00000832"/>
    </source>
</evidence>
<evidence type="ECO:0000256" key="7">
    <source>
        <dbReference type="RuleBase" id="RU365095"/>
    </source>
</evidence>
<dbReference type="eggNOG" id="KOG3147">
    <property type="taxonomic scope" value="Eukaryota"/>
</dbReference>
<dbReference type="InterPro" id="IPR039104">
    <property type="entry name" value="6PGL"/>
</dbReference>
<evidence type="ECO:0000256" key="3">
    <source>
        <dbReference type="ARBA" id="ARBA00004961"/>
    </source>
</evidence>
<protein>
    <recommendedName>
        <fullName evidence="7">6-phosphogluconolactonase-like protein</fullName>
    </recommendedName>
</protein>
<evidence type="ECO:0000313" key="10">
    <source>
        <dbReference type="Proteomes" id="UP000000709"/>
    </source>
</evidence>
<dbReference type="GeneID" id="18872963"/>
<dbReference type="Gene3D" id="3.40.50.1360">
    <property type="match status" value="1"/>
</dbReference>
<feature type="domain" description="Glucosamine/galactosamine-6-phosphate isomerase" evidence="8">
    <location>
        <begin position="13"/>
        <end position="235"/>
    </location>
</feature>
<dbReference type="GO" id="GO:0005975">
    <property type="term" value="P:carbohydrate metabolic process"/>
    <property type="evidence" value="ECO:0007669"/>
    <property type="project" value="InterPro"/>
</dbReference>
<evidence type="ECO:0000259" key="8">
    <source>
        <dbReference type="Pfam" id="PF01182"/>
    </source>
</evidence>
<keyword evidence="6" id="KW-0378">Hydrolase</keyword>
<dbReference type="SUPFAM" id="SSF100950">
    <property type="entry name" value="NagB/RpiA/CoA transferase-like"/>
    <property type="match status" value="1"/>
</dbReference>
<comment type="similarity">
    <text evidence="4 7">Belongs to the glucosamine/galactosamine-6-phosphate isomerase family. 6-phosphogluconolactonase subfamily.</text>
</comment>
<dbReference type="STRING" id="619300.G3AHF4"/>
<dbReference type="Pfam" id="PF01182">
    <property type="entry name" value="Glucosamine_iso"/>
    <property type="match status" value="1"/>
</dbReference>
<dbReference type="EMBL" id="GL996500">
    <property type="protein sequence ID" value="EGW34118.1"/>
    <property type="molecule type" value="Genomic_DNA"/>
</dbReference>
<dbReference type="KEGG" id="spaa:SPAPADRAFT_59541"/>
<evidence type="ECO:0000256" key="5">
    <source>
        <dbReference type="ARBA" id="ARBA00022490"/>
    </source>
</evidence>
<dbReference type="AlphaFoldDB" id="G3AHF4"/>
<dbReference type="GO" id="GO:0006098">
    <property type="term" value="P:pentose-phosphate shunt"/>
    <property type="evidence" value="ECO:0007669"/>
    <property type="project" value="InterPro"/>
</dbReference>